<dbReference type="InterPro" id="IPR029119">
    <property type="entry name" value="MutY_C"/>
</dbReference>
<accession>A0A498R926</accession>
<dbReference type="InterPro" id="IPR015797">
    <property type="entry name" value="NUDIX_hydrolase-like_dom_sf"/>
</dbReference>
<dbReference type="GO" id="GO:0046872">
    <property type="term" value="F:metal ion binding"/>
    <property type="evidence" value="ECO:0007669"/>
    <property type="project" value="UniProtKB-UniRule"/>
</dbReference>
<dbReference type="SUPFAM" id="SSF55811">
    <property type="entry name" value="Nudix"/>
    <property type="match status" value="1"/>
</dbReference>
<dbReference type="GO" id="GO:0051539">
    <property type="term" value="F:4 iron, 4 sulfur cluster binding"/>
    <property type="evidence" value="ECO:0007669"/>
    <property type="project" value="UniProtKB-UniRule"/>
</dbReference>
<dbReference type="GO" id="GO:0035485">
    <property type="term" value="F:adenine/guanine mispair binding"/>
    <property type="evidence" value="ECO:0007669"/>
    <property type="project" value="TreeGrafter"/>
</dbReference>
<protein>
    <recommendedName>
        <fullName evidence="5 14">Adenine DNA glycosylase</fullName>
        <ecNumber evidence="4 14">3.2.2.31</ecNumber>
    </recommendedName>
</protein>
<dbReference type="InterPro" id="IPR023170">
    <property type="entry name" value="HhH_base_excis_C"/>
</dbReference>
<dbReference type="SUPFAM" id="SSF48150">
    <property type="entry name" value="DNA-glycosylase"/>
    <property type="match status" value="1"/>
</dbReference>
<evidence type="ECO:0000313" key="16">
    <source>
        <dbReference type="EMBL" id="VBB06643.1"/>
    </source>
</evidence>
<keyword evidence="6" id="KW-0004">4Fe-4S</keyword>
<dbReference type="GO" id="GO:0000701">
    <property type="term" value="F:purine-specific mismatch base pair DNA N-glycosylase activity"/>
    <property type="evidence" value="ECO:0007669"/>
    <property type="project" value="UniProtKB-EC"/>
</dbReference>
<dbReference type="GO" id="GO:0032357">
    <property type="term" value="F:oxidized purine DNA binding"/>
    <property type="evidence" value="ECO:0007669"/>
    <property type="project" value="TreeGrafter"/>
</dbReference>
<keyword evidence="11" id="KW-0411">Iron-sulfur</keyword>
<dbReference type="CDD" id="cd03431">
    <property type="entry name" value="NUDIX_DNA_Glycosylase_C-MutY"/>
    <property type="match status" value="1"/>
</dbReference>
<dbReference type="SMART" id="SM00478">
    <property type="entry name" value="ENDO3c"/>
    <property type="match status" value="1"/>
</dbReference>
<feature type="domain" description="HhH-GPD" evidence="15">
    <location>
        <begin position="35"/>
        <end position="186"/>
    </location>
</feature>
<evidence type="ECO:0000256" key="14">
    <source>
        <dbReference type="RuleBase" id="RU365096"/>
    </source>
</evidence>
<dbReference type="PANTHER" id="PTHR42944:SF1">
    <property type="entry name" value="ADENINE DNA GLYCOSYLASE"/>
    <property type="match status" value="1"/>
</dbReference>
<evidence type="ECO:0000256" key="6">
    <source>
        <dbReference type="ARBA" id="ARBA00022485"/>
    </source>
</evidence>
<evidence type="ECO:0000256" key="5">
    <source>
        <dbReference type="ARBA" id="ARBA00022023"/>
    </source>
</evidence>
<evidence type="ECO:0000256" key="9">
    <source>
        <dbReference type="ARBA" id="ARBA00022801"/>
    </source>
</evidence>
<sequence>MSLAGLLLAWYDANKRELPWRQDKDPYKIWVSEVMLQQTRVEAVKAYFERWLERFPTLEDLAAAAEEEVLHYWQGLGYYSRARNLLKGVREVQAQYNGRIPDTKEKMKTVAGVGDYTAGAIVSIAYNKTATAVDGNVLRVFSRLYCWREDNALSSSKRQITEWVLQNMEVSRPGDYNQAIMDLGATICIPAVPRCSLCPLETVCQARRRGLEQVVPFRRKKMAVKTVRVVAGIVQDGGAFLLRQRPAKGLLAGMWEFPATEIADTETDDFGAYRRMMAEKLGQQVEREGLFWQSRHVFSHRQWDIVFYRCRLIKKGDLPAGKNIVWLEPSAWSRLAFAGPHRQVAEKLEKELQNI</sequence>
<evidence type="ECO:0000256" key="13">
    <source>
        <dbReference type="ARBA" id="ARBA00023295"/>
    </source>
</evidence>
<comment type="similarity">
    <text evidence="3 14">Belongs to the Nth/MutY family.</text>
</comment>
<evidence type="ECO:0000256" key="11">
    <source>
        <dbReference type="ARBA" id="ARBA00023014"/>
    </source>
</evidence>
<dbReference type="GO" id="GO:0006298">
    <property type="term" value="P:mismatch repair"/>
    <property type="evidence" value="ECO:0007669"/>
    <property type="project" value="TreeGrafter"/>
</dbReference>
<dbReference type="EMBL" id="UPPP01000066">
    <property type="protein sequence ID" value="VBB06643.1"/>
    <property type="molecule type" value="Genomic_DNA"/>
</dbReference>
<keyword evidence="12" id="KW-0234">DNA repair</keyword>
<comment type="catalytic activity">
    <reaction evidence="1 14">
        <text>Hydrolyzes free adenine bases from 7,8-dihydro-8-oxoguanine:adenine mismatched double-stranded DNA, leaving an apurinic site.</text>
        <dbReference type="EC" id="3.2.2.31"/>
    </reaction>
</comment>
<dbReference type="GO" id="GO:0034039">
    <property type="term" value="F:8-oxo-7,8-dihydroguanine DNA N-glycosylase activity"/>
    <property type="evidence" value="ECO:0007669"/>
    <property type="project" value="TreeGrafter"/>
</dbReference>
<evidence type="ECO:0000256" key="10">
    <source>
        <dbReference type="ARBA" id="ARBA00023004"/>
    </source>
</evidence>
<organism evidence="16 17">
    <name type="scientific">Lucifera butyrica</name>
    <dbReference type="NCBI Taxonomy" id="1351585"/>
    <lineage>
        <taxon>Bacteria</taxon>
        <taxon>Bacillati</taxon>
        <taxon>Bacillota</taxon>
        <taxon>Negativicutes</taxon>
        <taxon>Veillonellales</taxon>
        <taxon>Veillonellaceae</taxon>
        <taxon>Lucifera</taxon>
    </lineage>
</organism>
<dbReference type="Gene3D" id="1.10.1670.10">
    <property type="entry name" value="Helix-hairpin-Helix base-excision DNA repair enzymes (C-terminal)"/>
    <property type="match status" value="1"/>
</dbReference>
<keyword evidence="7" id="KW-0479">Metal-binding</keyword>
<evidence type="ECO:0000256" key="7">
    <source>
        <dbReference type="ARBA" id="ARBA00022723"/>
    </source>
</evidence>
<dbReference type="InterPro" id="IPR044298">
    <property type="entry name" value="MIG/MutY"/>
</dbReference>
<keyword evidence="9" id="KW-0378">Hydrolase</keyword>
<evidence type="ECO:0000256" key="1">
    <source>
        <dbReference type="ARBA" id="ARBA00000843"/>
    </source>
</evidence>
<proteinExistence type="inferred from homology"/>
<evidence type="ECO:0000256" key="12">
    <source>
        <dbReference type="ARBA" id="ARBA00023204"/>
    </source>
</evidence>
<keyword evidence="13 14" id="KW-0326">Glycosidase</keyword>
<dbReference type="RefSeq" id="WP_122627586.1">
    <property type="nucleotide sequence ID" value="NZ_UPPP01000066.1"/>
</dbReference>
<dbReference type="FunFam" id="1.10.340.30:FF:000002">
    <property type="entry name" value="Adenine DNA glycosylase"/>
    <property type="match status" value="1"/>
</dbReference>
<evidence type="ECO:0000256" key="3">
    <source>
        <dbReference type="ARBA" id="ARBA00008343"/>
    </source>
</evidence>
<dbReference type="PANTHER" id="PTHR42944">
    <property type="entry name" value="ADENINE DNA GLYCOSYLASE"/>
    <property type="match status" value="1"/>
</dbReference>
<dbReference type="GO" id="GO:0006284">
    <property type="term" value="P:base-excision repair"/>
    <property type="evidence" value="ECO:0007669"/>
    <property type="project" value="UniProtKB-UniRule"/>
</dbReference>
<comment type="cofactor">
    <cofactor evidence="14">
        <name>[4Fe-4S] cluster</name>
        <dbReference type="ChEBI" id="CHEBI:49883"/>
    </cofactor>
    <text evidence="14">Binds 1 [4Fe-4S] cluster.</text>
</comment>
<evidence type="ECO:0000259" key="15">
    <source>
        <dbReference type="SMART" id="SM00478"/>
    </source>
</evidence>
<dbReference type="InterPro" id="IPR011257">
    <property type="entry name" value="DNA_glycosylase"/>
</dbReference>
<evidence type="ECO:0000256" key="4">
    <source>
        <dbReference type="ARBA" id="ARBA00012045"/>
    </source>
</evidence>
<dbReference type="Gene3D" id="1.10.340.30">
    <property type="entry name" value="Hypothetical protein, domain 2"/>
    <property type="match status" value="1"/>
</dbReference>
<gene>
    <name evidence="16" type="ORF">LUCI_1879</name>
</gene>
<dbReference type="Proteomes" id="UP000277811">
    <property type="component" value="Unassembled WGS sequence"/>
</dbReference>
<comment type="function">
    <text evidence="2">Adenine glycosylase active on G-A mispairs. MutY also corrects error-prone DNA synthesis past GO lesions which are due to the oxidatively damaged form of guanine: 7,8-dihydro-8-oxoguanine (8-oxo-dGTP).</text>
</comment>
<dbReference type="InterPro" id="IPR005760">
    <property type="entry name" value="A/G_AdeGlyc_MutY"/>
</dbReference>
<dbReference type="Pfam" id="PF00730">
    <property type="entry name" value="HhH-GPD"/>
    <property type="match status" value="1"/>
</dbReference>
<dbReference type="CDD" id="cd00056">
    <property type="entry name" value="ENDO3c"/>
    <property type="match status" value="1"/>
</dbReference>
<dbReference type="AlphaFoldDB" id="A0A498R926"/>
<dbReference type="NCBIfam" id="TIGR01084">
    <property type="entry name" value="mutY"/>
    <property type="match status" value="1"/>
</dbReference>
<evidence type="ECO:0000256" key="2">
    <source>
        <dbReference type="ARBA" id="ARBA00002933"/>
    </source>
</evidence>
<dbReference type="Pfam" id="PF14815">
    <property type="entry name" value="NUDIX_4"/>
    <property type="match status" value="1"/>
</dbReference>
<dbReference type="OrthoDB" id="9802365at2"/>
<reference evidence="16 17" key="1">
    <citation type="submission" date="2018-06" db="EMBL/GenBank/DDBJ databases">
        <authorList>
            <person name="Strepis N."/>
        </authorList>
    </citation>
    <scope>NUCLEOTIDE SEQUENCE [LARGE SCALE GENOMIC DNA]</scope>
    <source>
        <strain evidence="16">LUCI</strain>
    </source>
</reference>
<name>A0A498R926_9FIRM</name>
<evidence type="ECO:0000313" key="17">
    <source>
        <dbReference type="Proteomes" id="UP000277811"/>
    </source>
</evidence>
<evidence type="ECO:0000256" key="8">
    <source>
        <dbReference type="ARBA" id="ARBA00022763"/>
    </source>
</evidence>
<dbReference type="EC" id="3.2.2.31" evidence="4 14"/>
<dbReference type="InterPro" id="IPR003265">
    <property type="entry name" value="HhH-GPD_domain"/>
</dbReference>
<keyword evidence="17" id="KW-1185">Reference proteome</keyword>
<keyword evidence="8 14" id="KW-0227">DNA damage</keyword>
<dbReference type="Gene3D" id="3.90.79.10">
    <property type="entry name" value="Nucleoside Triphosphate Pyrophosphohydrolase"/>
    <property type="match status" value="1"/>
</dbReference>
<keyword evidence="10 14" id="KW-0408">Iron</keyword>